<evidence type="ECO:0000256" key="4">
    <source>
        <dbReference type="ARBA" id="ARBA00023065"/>
    </source>
</evidence>
<keyword evidence="3 6" id="KW-0375">Hydrogen ion transport</keyword>
<dbReference type="Gene3D" id="3.30.70.1180">
    <property type="entry name" value="Vacuolar atp synthase subunit c, domain 1"/>
    <property type="match status" value="1"/>
</dbReference>
<comment type="similarity">
    <text evidence="1 6">Belongs to the V-ATPase C subunit family.</text>
</comment>
<dbReference type="Proteomes" id="UP000747110">
    <property type="component" value="Unassembled WGS sequence"/>
</dbReference>
<dbReference type="SUPFAM" id="SSF118203">
    <property type="entry name" value="Vacuolar ATP synthase subunit C"/>
    <property type="match status" value="1"/>
</dbReference>
<keyword evidence="10" id="KW-1185">Reference proteome</keyword>
<evidence type="ECO:0000313" key="9">
    <source>
        <dbReference type="Proteomes" id="UP000722791"/>
    </source>
</evidence>
<accession>A0A8J4GBS2</accession>
<comment type="subunit">
    <text evidence="6">V-ATPase is a heteromultimeric enzyme composed of a peripheral catalytic V1 complex (components A to H) attached to an integral membrane V0 proton pore complex.</text>
</comment>
<evidence type="ECO:0000256" key="2">
    <source>
        <dbReference type="ARBA" id="ARBA00022448"/>
    </source>
</evidence>
<protein>
    <recommendedName>
        <fullName evidence="6">V-type proton ATPase subunit C</fullName>
    </recommendedName>
</protein>
<proteinExistence type="inferred from homology"/>
<comment type="function">
    <text evidence="5">Subunit of the peripheral V1 complex of vacuolar ATPase. Subunit C is necessary for the assembly of the catalytic sector of the enzyme and is likely to have a specific function in its catalytic activity. V-ATPase is responsible for acidifying a variety of intracellular compartments in eukaryotic cells.</text>
</comment>
<dbReference type="InterPro" id="IPR004907">
    <property type="entry name" value="ATPase_V1-cplx_csu"/>
</dbReference>
<gene>
    <name evidence="7" type="ORF">Vretifemale_11642</name>
    <name evidence="8" type="ORF">Vretimale_8480</name>
</gene>
<name>A0A8J4GBS2_9CHLO</name>
<dbReference type="GO" id="GO:0000221">
    <property type="term" value="C:vacuolar proton-transporting V-type ATPase, V1 domain"/>
    <property type="evidence" value="ECO:0007669"/>
    <property type="project" value="TreeGrafter"/>
</dbReference>
<keyword evidence="4 6" id="KW-0406">Ion transport</keyword>
<evidence type="ECO:0000256" key="6">
    <source>
        <dbReference type="RuleBase" id="RU364010"/>
    </source>
</evidence>
<reference evidence="8" key="1">
    <citation type="journal article" date="2021" name="Proc. Natl. Acad. Sci. U.S.A.">
        <title>Three genomes in the algal genus Volvox reveal the fate of a haploid sex-determining region after a transition to homothallism.</title>
        <authorList>
            <person name="Yamamoto K."/>
            <person name="Hamaji T."/>
            <person name="Kawai-Toyooka H."/>
            <person name="Matsuzaki R."/>
            <person name="Takahashi F."/>
            <person name="Nishimura Y."/>
            <person name="Kawachi M."/>
            <person name="Noguchi H."/>
            <person name="Minakuchi Y."/>
            <person name="Umen J.G."/>
            <person name="Toyoda A."/>
            <person name="Nozaki H."/>
        </authorList>
    </citation>
    <scope>NUCLEOTIDE SEQUENCE</scope>
    <source>
        <strain evidence="8">NIES-3785</strain>
        <strain evidence="7">NIES-3786</strain>
    </source>
</reference>
<organism evidence="8 9">
    <name type="scientific">Volvox reticuliferus</name>
    <dbReference type="NCBI Taxonomy" id="1737510"/>
    <lineage>
        <taxon>Eukaryota</taxon>
        <taxon>Viridiplantae</taxon>
        <taxon>Chlorophyta</taxon>
        <taxon>core chlorophytes</taxon>
        <taxon>Chlorophyceae</taxon>
        <taxon>CS clade</taxon>
        <taxon>Chlamydomonadales</taxon>
        <taxon>Volvocaceae</taxon>
        <taxon>Volvox</taxon>
    </lineage>
</organism>
<comment type="caution">
    <text evidence="8">The sequence shown here is derived from an EMBL/GenBank/DDBJ whole genome shotgun (WGS) entry which is preliminary data.</text>
</comment>
<dbReference type="EMBL" id="BNCP01000025">
    <property type="protein sequence ID" value="GIL82950.1"/>
    <property type="molecule type" value="Genomic_DNA"/>
</dbReference>
<keyword evidence="2 6" id="KW-0813">Transport</keyword>
<evidence type="ECO:0000256" key="3">
    <source>
        <dbReference type="ARBA" id="ARBA00022781"/>
    </source>
</evidence>
<dbReference type="FunFam" id="3.30.70.100:FF:000002">
    <property type="entry name" value="V-type proton ATPase subunit C"/>
    <property type="match status" value="1"/>
</dbReference>
<dbReference type="OrthoDB" id="6605928at2759"/>
<dbReference type="PANTHER" id="PTHR10137:SF0">
    <property type="entry name" value="V-TYPE PROTON ATPASE SUBUNIT C"/>
    <property type="match status" value="1"/>
</dbReference>
<evidence type="ECO:0000313" key="10">
    <source>
        <dbReference type="Proteomes" id="UP000747110"/>
    </source>
</evidence>
<sequence length="376" mass="42332">MVYWLVSLHLHNKRRDAIWELLQERTSASMLCTNFKLDIPELRIGTLDSLMALSDELSKTSNMVEGVIAKVRRQINESGGAKALATLTVEGASTDVYVQRFKWDEAKFPTRRLLKETVDKMAELVSRVEDDLKVKVSEYNNLKSQLSQVTRKAQGSLAVRDISTVVKPQHVIDTEHLATLFVVVSKFSLKEWEDGYAKMANFVVPKSSALVAEDNDYALVTVVLFKRVIDDFKAAARSKGYQVREYNPPAEGLELSQAQTEQLKRDVEQRKLALEQWCKTAYGEIFSCYMHILVVRLFVESILRYGLPPTFQAAVVRPQDKAENKLRAELEATFGGGKTHYWKDDGSSLGAGLVSDTELHPYVSLTVNTDIMAGYA</sequence>
<dbReference type="GO" id="GO:0046961">
    <property type="term" value="F:proton-transporting ATPase activity, rotational mechanism"/>
    <property type="evidence" value="ECO:0007669"/>
    <property type="project" value="InterPro"/>
</dbReference>
<dbReference type="Gene3D" id="1.20.1460.10">
    <property type="entry name" value="subunit c (vma5p) of the yeast v-atpase, domain 2"/>
    <property type="match status" value="1"/>
</dbReference>
<evidence type="ECO:0000313" key="8">
    <source>
        <dbReference type="EMBL" id="GIM03786.1"/>
    </source>
</evidence>
<evidence type="ECO:0000256" key="5">
    <source>
        <dbReference type="ARBA" id="ARBA00025445"/>
    </source>
</evidence>
<evidence type="ECO:0000313" key="7">
    <source>
        <dbReference type="EMBL" id="GIL82950.1"/>
    </source>
</evidence>
<comment type="function">
    <text evidence="6">Subunit of the V1 complex of vacuolar(H+)-ATPase (V-ATPase), a multisubunit enzyme composed of a peripheral complex (V1) that hydrolyzes ATP and a membrane integral complex (V0) that translocates protons. V-ATPase is responsible for acidifying and maintaining the pH of intracellular compartments and in some cell types, is targeted to the plasma membrane, where it is responsible for acidifying the extracellular environment. Subunit C is necessary for the assembly of the catalytic sector of the enzyme and is likely to have a specific function in its catalytic activity.</text>
</comment>
<dbReference type="CDD" id="cd14785">
    <property type="entry name" value="V-ATPase_C"/>
    <property type="match status" value="1"/>
</dbReference>
<dbReference type="Gene3D" id="3.30.70.100">
    <property type="match status" value="1"/>
</dbReference>
<dbReference type="PANTHER" id="PTHR10137">
    <property type="entry name" value="V-TYPE PROTON ATPASE SUBUNIT C"/>
    <property type="match status" value="1"/>
</dbReference>
<evidence type="ECO:0000256" key="1">
    <source>
        <dbReference type="ARBA" id="ARBA00006138"/>
    </source>
</evidence>
<dbReference type="InterPro" id="IPR036132">
    <property type="entry name" value="Vac_ATP_synth_c_sf"/>
</dbReference>
<dbReference type="Pfam" id="PF03223">
    <property type="entry name" value="V-ATPase_C"/>
    <property type="match status" value="1"/>
</dbReference>
<dbReference type="AlphaFoldDB" id="A0A8J4GBS2"/>
<dbReference type="EMBL" id="BNCQ01000014">
    <property type="protein sequence ID" value="GIM03786.1"/>
    <property type="molecule type" value="Genomic_DNA"/>
</dbReference>
<dbReference type="Proteomes" id="UP000722791">
    <property type="component" value="Unassembled WGS sequence"/>
</dbReference>